<dbReference type="AlphaFoldDB" id="A0AAD9D4U4"/>
<gene>
    <name evidence="1" type="ORF">QTG54_016187</name>
</gene>
<name>A0AAD9D4U4_9STRA</name>
<reference evidence="1" key="1">
    <citation type="submission" date="2023-06" db="EMBL/GenBank/DDBJ databases">
        <title>Survivors Of The Sea: Transcriptome response of Skeletonema marinoi to long-term dormancy.</title>
        <authorList>
            <person name="Pinder M.I.M."/>
            <person name="Kourtchenko O."/>
            <person name="Robertson E.K."/>
            <person name="Larsson T."/>
            <person name="Maumus F."/>
            <person name="Osuna-Cruz C.M."/>
            <person name="Vancaester E."/>
            <person name="Stenow R."/>
            <person name="Vandepoele K."/>
            <person name="Ploug H."/>
            <person name="Bruchert V."/>
            <person name="Godhe A."/>
            <person name="Topel M."/>
        </authorList>
    </citation>
    <scope>NUCLEOTIDE SEQUENCE</scope>
    <source>
        <strain evidence="1">R05AC</strain>
    </source>
</reference>
<protein>
    <submittedName>
        <fullName evidence="1">Uncharacterized protein</fullName>
    </submittedName>
</protein>
<accession>A0AAD9D4U4</accession>
<dbReference type="Proteomes" id="UP001224775">
    <property type="component" value="Unassembled WGS sequence"/>
</dbReference>
<evidence type="ECO:0000313" key="2">
    <source>
        <dbReference type="Proteomes" id="UP001224775"/>
    </source>
</evidence>
<proteinExistence type="predicted"/>
<evidence type="ECO:0000313" key="1">
    <source>
        <dbReference type="EMBL" id="KAK1733049.1"/>
    </source>
</evidence>
<sequence length="217" mass="25027">MLKMTDLNQEELLENWPRQGVDSDDRLFCAAEKVVRRDTLLEHWPKRESMTYTSFDSGADDDASAANIRNRRHFRVVDFSEASHLHVYERESMYLLRSLTYTKDDRDEFGKDTLLEGLRIKNLVDTAPPISTAESIKYLLRHDSISRAELIGIEHFILGKPSRVQKIRKHHAAAVLWKQQELQHQKLEDPALNLGKFAQSSSLKSMQRARIRAAVAA</sequence>
<organism evidence="1 2">
    <name type="scientific">Skeletonema marinoi</name>
    <dbReference type="NCBI Taxonomy" id="267567"/>
    <lineage>
        <taxon>Eukaryota</taxon>
        <taxon>Sar</taxon>
        <taxon>Stramenopiles</taxon>
        <taxon>Ochrophyta</taxon>
        <taxon>Bacillariophyta</taxon>
        <taxon>Coscinodiscophyceae</taxon>
        <taxon>Thalassiosirophycidae</taxon>
        <taxon>Thalassiosirales</taxon>
        <taxon>Skeletonemataceae</taxon>
        <taxon>Skeletonema</taxon>
        <taxon>Skeletonema marinoi-dohrnii complex</taxon>
    </lineage>
</organism>
<keyword evidence="2" id="KW-1185">Reference proteome</keyword>
<dbReference type="EMBL" id="JATAAI010000054">
    <property type="protein sequence ID" value="KAK1733049.1"/>
    <property type="molecule type" value="Genomic_DNA"/>
</dbReference>
<comment type="caution">
    <text evidence="1">The sequence shown here is derived from an EMBL/GenBank/DDBJ whole genome shotgun (WGS) entry which is preliminary data.</text>
</comment>